<dbReference type="RefSeq" id="XP_025477018.1">
    <property type="nucleotide sequence ID" value="XM_025627458.1"/>
</dbReference>
<gene>
    <name evidence="1" type="ORF">BO87DRAFT_428542</name>
</gene>
<accession>A0A318YFZ6</accession>
<evidence type="ECO:0000313" key="1">
    <source>
        <dbReference type="EMBL" id="PYH31540.1"/>
    </source>
</evidence>
<dbReference type="GeneID" id="37129914"/>
<organism evidence="1 2">
    <name type="scientific">Aspergillus neoniger (strain CBS 115656)</name>
    <dbReference type="NCBI Taxonomy" id="1448310"/>
    <lineage>
        <taxon>Eukaryota</taxon>
        <taxon>Fungi</taxon>
        <taxon>Dikarya</taxon>
        <taxon>Ascomycota</taxon>
        <taxon>Pezizomycotina</taxon>
        <taxon>Eurotiomycetes</taxon>
        <taxon>Eurotiomycetidae</taxon>
        <taxon>Eurotiales</taxon>
        <taxon>Aspergillaceae</taxon>
        <taxon>Aspergillus</taxon>
        <taxon>Aspergillus subgen. Circumdati</taxon>
    </lineage>
</organism>
<evidence type="ECO:0000313" key="2">
    <source>
        <dbReference type="Proteomes" id="UP000247647"/>
    </source>
</evidence>
<keyword evidence="2" id="KW-1185">Reference proteome</keyword>
<dbReference type="AlphaFoldDB" id="A0A318YFZ6"/>
<name>A0A318YFZ6_ASPNB</name>
<sequence>MSTVCGQDLLVWLLEESNIASFEKLEDLVSQEFDGTHQARYAVEGSFQIVKPGSPDHVDDLSKSGCTEPSCAPATEERIINGKQNTYRVLLKSQGSEAASLTSSGMTPGLTGAGLGGSRCPYLDGMACGNLWFERKSPARDLFWVESSMRELQKHSKRSEESLTSFWRLVPAIHRPRMQDVFNASWEKSGADPPLRVGMSLDKAAIDPDYLRDMGLIPT</sequence>
<protein>
    <submittedName>
        <fullName evidence="1">Uncharacterized protein</fullName>
    </submittedName>
</protein>
<dbReference type="EMBL" id="KZ821472">
    <property type="protein sequence ID" value="PYH31540.1"/>
    <property type="molecule type" value="Genomic_DNA"/>
</dbReference>
<proteinExistence type="predicted"/>
<reference evidence="1" key="1">
    <citation type="submission" date="2016-12" db="EMBL/GenBank/DDBJ databases">
        <title>The genomes of Aspergillus section Nigri reveals drivers in fungal speciation.</title>
        <authorList>
            <consortium name="DOE Joint Genome Institute"/>
            <person name="Vesth T.C."/>
            <person name="Nybo J."/>
            <person name="Theobald S."/>
            <person name="Brandl J."/>
            <person name="Frisvad J.C."/>
            <person name="Nielsen K.F."/>
            <person name="Lyhne E.K."/>
            <person name="Kogle M.E."/>
            <person name="Kuo A."/>
            <person name="Riley R."/>
            <person name="Clum A."/>
            <person name="Nolan M."/>
            <person name="Lipzen A."/>
            <person name="Salamov A."/>
            <person name="Henrissat B."/>
            <person name="Wiebenga A."/>
            <person name="De Vries R.P."/>
            <person name="Grigoriev I.V."/>
            <person name="Mortensen U.H."/>
            <person name="Andersen M.R."/>
            <person name="Baker S.E."/>
        </authorList>
    </citation>
    <scope>NUCLEOTIDE SEQUENCE [LARGE SCALE GENOMIC DNA]</scope>
    <source>
        <strain evidence="1">CBS 115656</strain>
    </source>
</reference>
<dbReference type="Proteomes" id="UP000247647">
    <property type="component" value="Unassembled WGS sequence"/>
</dbReference>
<dbReference type="OrthoDB" id="4955151at2759"/>